<keyword evidence="3" id="KW-1185">Reference proteome</keyword>
<dbReference type="EMBL" id="JACAZI010000002">
    <property type="protein sequence ID" value="KAF7368917.1"/>
    <property type="molecule type" value="Genomic_DNA"/>
</dbReference>
<comment type="caution">
    <text evidence="2">The sequence shown here is derived from an EMBL/GenBank/DDBJ whole genome shotgun (WGS) entry which is preliminary data.</text>
</comment>
<organism evidence="2 3">
    <name type="scientific">Mycena venus</name>
    <dbReference type="NCBI Taxonomy" id="2733690"/>
    <lineage>
        <taxon>Eukaryota</taxon>
        <taxon>Fungi</taxon>
        <taxon>Dikarya</taxon>
        <taxon>Basidiomycota</taxon>
        <taxon>Agaricomycotina</taxon>
        <taxon>Agaricomycetes</taxon>
        <taxon>Agaricomycetidae</taxon>
        <taxon>Agaricales</taxon>
        <taxon>Marasmiineae</taxon>
        <taxon>Mycenaceae</taxon>
        <taxon>Mycena</taxon>
    </lineage>
</organism>
<feature type="region of interest" description="Disordered" evidence="1">
    <location>
        <begin position="427"/>
        <end position="446"/>
    </location>
</feature>
<feature type="compositionally biased region" description="Low complexity" evidence="1">
    <location>
        <begin position="306"/>
        <end position="315"/>
    </location>
</feature>
<evidence type="ECO:0000313" key="3">
    <source>
        <dbReference type="Proteomes" id="UP000620124"/>
    </source>
</evidence>
<name>A0A8H6Z1F8_9AGAR</name>
<reference evidence="2" key="1">
    <citation type="submission" date="2020-05" db="EMBL/GenBank/DDBJ databases">
        <title>Mycena genomes resolve the evolution of fungal bioluminescence.</title>
        <authorList>
            <person name="Tsai I.J."/>
        </authorList>
    </citation>
    <scope>NUCLEOTIDE SEQUENCE</scope>
    <source>
        <strain evidence="2">CCC161011</strain>
    </source>
</reference>
<dbReference type="AlphaFoldDB" id="A0A8H6Z1F8"/>
<sequence>MNDDFSGNLGQPSIQWGSSGCVCISVPISSDWVADERTPESGKISRFLLSATLSLSPLPPPRITHSHYITLFIMLALFKKRQSAGSSPPSSVPRSGLKPLRLVEKILGARDINIPQLSPAFDGKTTHSSIGAGQRPSVPLHRLASNQRAPFVVPLRVNRRHAPPVSSHKSQSQPCRTVKQTVLHPARSNFSKTTRHGIPRFGTGSFIPRASIVTKSPKNTASLSSRIPVLVGRRSSIALTSASAVRPPRSILSRIPIFVGPRSGPYTRTTLHPIHRPHAAASHIPRFKRATSHPSSSTRSETGATSSLPSSSCEDSSSDEYGFLSEDSIISVESTFSYSPETPCPSRAQVLAARMAVKTPAIEAIGLSRDARTIPGICEKEEEEENAADVAVVPSATHALGTPSLEPAPVDVSPRLPLPTEVLQVKEASSKGPVVDVPPVGLKEGRTHDTKVAGYHDPTNAFHRSGNADIVSRLAPARPHTIPKASSKAKERSNGGIIGALIGKVKARLAWKKKPASDAGFVWVDNSECRRSKEQNPRQQQQQHGRREIRQVFALHPPSSKCGLKPPPPFEPRRPLAPIPRYVNGVFAGHDDSRSVAEDRDHDCNPPGAEFIVSERVTTVFGIRRIRRTPPREARSRPRIPAEWRS</sequence>
<dbReference type="Proteomes" id="UP000620124">
    <property type="component" value="Unassembled WGS sequence"/>
</dbReference>
<accession>A0A8H6Z1F8</accession>
<proteinExistence type="predicted"/>
<feature type="region of interest" description="Disordered" evidence="1">
    <location>
        <begin position="277"/>
        <end position="320"/>
    </location>
</feature>
<feature type="compositionally biased region" description="Polar residues" evidence="1">
    <location>
        <begin position="292"/>
        <end position="305"/>
    </location>
</feature>
<gene>
    <name evidence="2" type="ORF">MVEN_00217800</name>
</gene>
<evidence type="ECO:0000313" key="2">
    <source>
        <dbReference type="EMBL" id="KAF7368917.1"/>
    </source>
</evidence>
<evidence type="ECO:0000256" key="1">
    <source>
        <dbReference type="SAM" id="MobiDB-lite"/>
    </source>
</evidence>
<protein>
    <submittedName>
        <fullName evidence="2">Uncharacterized protein</fullName>
    </submittedName>
</protein>
<dbReference type="OrthoDB" id="3037378at2759"/>